<dbReference type="PROSITE" id="PS51257">
    <property type="entry name" value="PROKAR_LIPOPROTEIN"/>
    <property type="match status" value="1"/>
</dbReference>
<evidence type="ECO:0000313" key="4">
    <source>
        <dbReference type="Proteomes" id="UP000529417"/>
    </source>
</evidence>
<comment type="caution">
    <text evidence="3">The sequence shown here is derived from an EMBL/GenBank/DDBJ whole genome shotgun (WGS) entry which is preliminary data.</text>
</comment>
<feature type="domain" description="CsgH-like" evidence="2">
    <location>
        <begin position="36"/>
        <end position="123"/>
    </location>
</feature>
<dbReference type="EMBL" id="JACBXS010000006">
    <property type="protein sequence ID" value="NYS24162.1"/>
    <property type="molecule type" value="Genomic_DNA"/>
</dbReference>
<dbReference type="AlphaFoldDB" id="A0A7Z0HXQ3"/>
<dbReference type="Pfam" id="PF21112">
    <property type="entry name" value="CsgH"/>
    <property type="match status" value="1"/>
</dbReference>
<name>A0A7Z0HXQ3_9RHOB</name>
<proteinExistence type="predicted"/>
<organism evidence="3 4">
    <name type="scientific">Rhabdonatronobacter sediminivivens</name>
    <dbReference type="NCBI Taxonomy" id="2743469"/>
    <lineage>
        <taxon>Bacteria</taxon>
        <taxon>Pseudomonadati</taxon>
        <taxon>Pseudomonadota</taxon>
        <taxon>Alphaproteobacteria</taxon>
        <taxon>Rhodobacterales</taxon>
        <taxon>Paracoccaceae</taxon>
        <taxon>Rhabdonatronobacter</taxon>
    </lineage>
</organism>
<dbReference type="NCBIfam" id="NF041112">
    <property type="entry name" value="chap_CsgH_alph"/>
    <property type="match status" value="1"/>
</dbReference>
<dbReference type="InterPro" id="IPR047726">
    <property type="entry name" value="CsgH_dom"/>
</dbReference>
<sequence length="128" mass="13452">MPRILMAASALIITGAACASTVMTPARSVTKADAPLRCELQLTETRDGTELVARAHADRALSGTYALDIRQRSAGGSATIRQSGDFEADPGKPALLAESTLGGTRRSIEAELTLTADQITRRCHSADL</sequence>
<dbReference type="InterPro" id="IPR048632">
    <property type="entry name" value="CsgH-like"/>
</dbReference>
<dbReference type="InterPro" id="IPR053722">
    <property type="entry name" value="Curli_assembly_CsgC/AgfC"/>
</dbReference>
<evidence type="ECO:0000313" key="3">
    <source>
        <dbReference type="EMBL" id="NYS24162.1"/>
    </source>
</evidence>
<feature type="chain" id="PRO_5030980934" description="CsgH-like domain-containing protein" evidence="1">
    <location>
        <begin position="20"/>
        <end position="128"/>
    </location>
</feature>
<dbReference type="Gene3D" id="2.60.40.2420">
    <property type="match status" value="1"/>
</dbReference>
<feature type="signal peptide" evidence="1">
    <location>
        <begin position="1"/>
        <end position="19"/>
    </location>
</feature>
<protein>
    <recommendedName>
        <fullName evidence="2">CsgH-like domain-containing protein</fullName>
    </recommendedName>
</protein>
<dbReference type="Proteomes" id="UP000529417">
    <property type="component" value="Unassembled WGS sequence"/>
</dbReference>
<reference evidence="3 4" key="1">
    <citation type="journal article" date="2000" name="Arch. Microbiol.">
        <title>Rhodobaca bogoriensis gen. nov. and sp. nov., an alkaliphilic purple nonsulfur bacterium from African Rift Valley soda lakes.</title>
        <authorList>
            <person name="Milford A.D."/>
            <person name="Achenbach L.A."/>
            <person name="Jung D.O."/>
            <person name="Madigan M.T."/>
        </authorList>
    </citation>
    <scope>NUCLEOTIDE SEQUENCE [LARGE SCALE GENOMIC DNA]</scope>
    <source>
        <strain evidence="3 4">2376</strain>
    </source>
</reference>
<keyword evidence="4" id="KW-1185">Reference proteome</keyword>
<evidence type="ECO:0000256" key="1">
    <source>
        <dbReference type="SAM" id="SignalP"/>
    </source>
</evidence>
<dbReference type="RefSeq" id="WP_179904868.1">
    <property type="nucleotide sequence ID" value="NZ_JACBXS010000006.1"/>
</dbReference>
<evidence type="ECO:0000259" key="2">
    <source>
        <dbReference type="Pfam" id="PF21112"/>
    </source>
</evidence>
<gene>
    <name evidence="3" type="ORF">HUK65_04085</name>
</gene>
<accession>A0A7Z0HXQ3</accession>
<keyword evidence="1" id="KW-0732">Signal</keyword>